<evidence type="ECO:0000313" key="2">
    <source>
        <dbReference type="Proteomes" id="UP000748752"/>
    </source>
</evidence>
<dbReference type="Proteomes" id="UP000748752">
    <property type="component" value="Unassembled WGS sequence"/>
</dbReference>
<organism evidence="1 2">
    <name type="scientific">Thiohalocapsa halophila</name>
    <dbReference type="NCBI Taxonomy" id="69359"/>
    <lineage>
        <taxon>Bacteria</taxon>
        <taxon>Pseudomonadati</taxon>
        <taxon>Pseudomonadota</taxon>
        <taxon>Gammaproteobacteria</taxon>
        <taxon>Chromatiales</taxon>
        <taxon>Chromatiaceae</taxon>
        <taxon>Thiohalocapsa</taxon>
    </lineage>
</organism>
<reference evidence="1 2" key="1">
    <citation type="journal article" date="2020" name="Microorganisms">
        <title>Osmotic Adaptation and Compatible Solute Biosynthesis of Phototrophic Bacteria as Revealed from Genome Analyses.</title>
        <authorList>
            <person name="Imhoff J.F."/>
            <person name="Rahn T."/>
            <person name="Kunzel S."/>
            <person name="Keller A."/>
            <person name="Neulinger S.C."/>
        </authorList>
    </citation>
    <scope>NUCLEOTIDE SEQUENCE [LARGE SCALE GENOMIC DNA]</scope>
    <source>
        <strain evidence="1 2">DSM 6210</strain>
    </source>
</reference>
<gene>
    <name evidence="1" type="ORF">CKO31_10185</name>
</gene>
<dbReference type="EMBL" id="NRRV01000021">
    <property type="protein sequence ID" value="MBK1631103.1"/>
    <property type="molecule type" value="Genomic_DNA"/>
</dbReference>
<protein>
    <submittedName>
        <fullName evidence="1">Uncharacterized protein</fullName>
    </submittedName>
</protein>
<proteinExistence type="predicted"/>
<accession>A0ABS1CGX2</accession>
<dbReference type="RefSeq" id="WP_200236771.1">
    <property type="nucleotide sequence ID" value="NZ_NRRV01000021.1"/>
</dbReference>
<name>A0ABS1CGX2_9GAMM</name>
<keyword evidence="2" id="KW-1185">Reference proteome</keyword>
<comment type="caution">
    <text evidence="1">The sequence shown here is derived from an EMBL/GenBank/DDBJ whole genome shotgun (WGS) entry which is preliminary data.</text>
</comment>
<evidence type="ECO:0000313" key="1">
    <source>
        <dbReference type="EMBL" id="MBK1631103.1"/>
    </source>
</evidence>
<sequence length="66" mass="7328">MTAVREHEVNSLAHRIGLRLVQPEAEAGTALFRLVEPLSMQPIYPAGDAAGAALDELEDWLQFPWE</sequence>